<dbReference type="AlphaFoldDB" id="A0A371G8X7"/>
<dbReference type="InterPro" id="IPR012337">
    <property type="entry name" value="RNaseH-like_sf"/>
</dbReference>
<organism evidence="2 3">
    <name type="scientific">Mucuna pruriens</name>
    <name type="common">Velvet bean</name>
    <name type="synonym">Dolichos pruriens</name>
    <dbReference type="NCBI Taxonomy" id="157652"/>
    <lineage>
        <taxon>Eukaryota</taxon>
        <taxon>Viridiplantae</taxon>
        <taxon>Streptophyta</taxon>
        <taxon>Embryophyta</taxon>
        <taxon>Tracheophyta</taxon>
        <taxon>Spermatophyta</taxon>
        <taxon>Magnoliopsida</taxon>
        <taxon>eudicotyledons</taxon>
        <taxon>Gunneridae</taxon>
        <taxon>Pentapetalae</taxon>
        <taxon>rosids</taxon>
        <taxon>fabids</taxon>
        <taxon>Fabales</taxon>
        <taxon>Fabaceae</taxon>
        <taxon>Papilionoideae</taxon>
        <taxon>50 kb inversion clade</taxon>
        <taxon>NPAAA clade</taxon>
        <taxon>indigoferoid/millettioid clade</taxon>
        <taxon>Phaseoleae</taxon>
        <taxon>Mucuna</taxon>
    </lineage>
</organism>
<dbReference type="GO" id="GO:0003676">
    <property type="term" value="F:nucleic acid binding"/>
    <property type="evidence" value="ECO:0007669"/>
    <property type="project" value="InterPro"/>
</dbReference>
<feature type="non-terminal residue" evidence="2">
    <location>
        <position position="1"/>
    </location>
</feature>
<accession>A0A371G8X7</accession>
<evidence type="ECO:0000313" key="2">
    <source>
        <dbReference type="EMBL" id="RDX87010.1"/>
    </source>
</evidence>
<evidence type="ECO:0000313" key="3">
    <source>
        <dbReference type="Proteomes" id="UP000257109"/>
    </source>
</evidence>
<dbReference type="STRING" id="157652.A0A371G8X7"/>
<dbReference type="PROSITE" id="PS50994">
    <property type="entry name" value="INTEGRASE"/>
    <property type="match status" value="1"/>
</dbReference>
<protein>
    <recommendedName>
        <fullName evidence="1">Integrase catalytic domain-containing protein</fullName>
    </recommendedName>
</protein>
<reference evidence="2" key="1">
    <citation type="submission" date="2018-05" db="EMBL/GenBank/DDBJ databases">
        <title>Draft genome of Mucuna pruriens seed.</title>
        <authorList>
            <person name="Nnadi N.E."/>
            <person name="Vos R."/>
            <person name="Hasami M.H."/>
            <person name="Devisetty U.K."/>
            <person name="Aguiy J.C."/>
        </authorList>
    </citation>
    <scope>NUCLEOTIDE SEQUENCE [LARGE SCALE GENOMIC DNA]</scope>
    <source>
        <strain evidence="2">JCA_2017</strain>
    </source>
</reference>
<gene>
    <name evidence="2" type="ORF">CR513_31579</name>
</gene>
<dbReference type="Pfam" id="PF24626">
    <property type="entry name" value="SH3_Tf2-1"/>
    <property type="match status" value="1"/>
</dbReference>
<sequence>MKRDVHHICDKCLVCKSTKAKVKPHGSYTPLPIPTMPWVTLSMDFVLSLPRSKNGKYYIFMVVDRFSKMTHFIPYHKVDDACIVANLFFKEVVRLHGLPKTIVLDRDSNKLDTKLLFSTVCHLQIDRQTKVTNKTLSQLLKIVNTTTSHSPFELVYDFNSLTPLDLLPIFQSLIVKDLHAKTHSHIKKKVKQYASRANKGKTQKKERFPNLRKSKLLLRGDGLFNVIKKINDNDYILDMPQSYEGNHTFHEKDNQELRGSIRRGILKRLQENVLQKIGMLRSLEASSLSPSPSLALYFI</sequence>
<comment type="caution">
    <text evidence="2">The sequence shown here is derived from an EMBL/GenBank/DDBJ whole genome shotgun (WGS) entry which is preliminary data.</text>
</comment>
<dbReference type="EMBL" id="QJKJ01006359">
    <property type="protein sequence ID" value="RDX87010.1"/>
    <property type="molecule type" value="Genomic_DNA"/>
</dbReference>
<dbReference type="Proteomes" id="UP000257109">
    <property type="component" value="Unassembled WGS sequence"/>
</dbReference>
<dbReference type="PANTHER" id="PTHR35046">
    <property type="entry name" value="ZINC KNUCKLE (CCHC-TYPE) FAMILY PROTEIN"/>
    <property type="match status" value="1"/>
</dbReference>
<dbReference type="Gene3D" id="3.30.420.10">
    <property type="entry name" value="Ribonuclease H-like superfamily/Ribonuclease H"/>
    <property type="match status" value="1"/>
</dbReference>
<dbReference type="InterPro" id="IPR036397">
    <property type="entry name" value="RNaseH_sf"/>
</dbReference>
<evidence type="ECO:0000259" key="1">
    <source>
        <dbReference type="PROSITE" id="PS50994"/>
    </source>
</evidence>
<keyword evidence="3" id="KW-1185">Reference proteome</keyword>
<dbReference type="GO" id="GO:0015074">
    <property type="term" value="P:DNA integration"/>
    <property type="evidence" value="ECO:0007669"/>
    <property type="project" value="InterPro"/>
</dbReference>
<dbReference type="InterPro" id="IPR001584">
    <property type="entry name" value="Integrase_cat-core"/>
</dbReference>
<proteinExistence type="predicted"/>
<dbReference type="PANTHER" id="PTHR35046:SF9">
    <property type="entry name" value="RNA-DIRECTED DNA POLYMERASE"/>
    <property type="match status" value="1"/>
</dbReference>
<dbReference type="InterPro" id="IPR056924">
    <property type="entry name" value="SH3_Tf2-1"/>
</dbReference>
<dbReference type="SUPFAM" id="SSF53098">
    <property type="entry name" value="Ribonuclease H-like"/>
    <property type="match status" value="1"/>
</dbReference>
<name>A0A371G8X7_MUCPR</name>
<feature type="domain" description="Integrase catalytic" evidence="1">
    <location>
        <begin position="33"/>
        <end position="121"/>
    </location>
</feature>